<dbReference type="Pfam" id="PF13602">
    <property type="entry name" value="ADH_zinc_N_2"/>
    <property type="match status" value="1"/>
</dbReference>
<dbReference type="SUPFAM" id="SSF50129">
    <property type="entry name" value="GroES-like"/>
    <property type="match status" value="1"/>
</dbReference>
<dbReference type="PANTHER" id="PTHR44013">
    <property type="entry name" value="ZINC-TYPE ALCOHOL DEHYDROGENASE-LIKE PROTEIN C16A3.02C"/>
    <property type="match status" value="1"/>
</dbReference>
<dbReference type="Gene3D" id="3.90.180.10">
    <property type="entry name" value="Medium-chain alcohol dehydrogenases, catalytic domain"/>
    <property type="match status" value="1"/>
</dbReference>
<accession>A0A423P4Z7</accession>
<evidence type="ECO:0000313" key="3">
    <source>
        <dbReference type="Proteomes" id="UP000283619"/>
    </source>
</evidence>
<dbReference type="InterPro" id="IPR052733">
    <property type="entry name" value="Chloroplast_QOR"/>
</dbReference>
<dbReference type="InterPro" id="IPR011032">
    <property type="entry name" value="GroES-like_sf"/>
</dbReference>
<sequence>MSAGYKRIQYSRYGGPEVMRVEAFQLPAPGKDEVLVQVRFAAINPIDWKLRQGRMKLITGRTFPRAMGMDFSGVVLAVGASVRRFQVGDAVFGLSRFKESGALGEAVVTREDFLASKPDTLSFADAACLGTPGITAWNGLIDKARLQAGQQVFINGCAGAVGEAAVQIALMSGATVSGSCSASDVARAQALGVSTVYDYRLTDLTRLPARFDVVYDTAATMTVSTGIGLLRPGGCLLDLNPGPGKFLRGLIDRRLKLVIGTPRHEILETLASAASEARLKIRLGEVVPLDGAIQLIRELEQGRKLGGKGVVAMER</sequence>
<dbReference type="EMBL" id="MOBZ01000013">
    <property type="protein sequence ID" value="ROO08261.1"/>
    <property type="molecule type" value="Genomic_DNA"/>
</dbReference>
<organism evidence="2 3">
    <name type="scientific">Pseudomonas fluorescens</name>
    <dbReference type="NCBI Taxonomy" id="294"/>
    <lineage>
        <taxon>Bacteria</taxon>
        <taxon>Pseudomonadati</taxon>
        <taxon>Pseudomonadota</taxon>
        <taxon>Gammaproteobacteria</taxon>
        <taxon>Pseudomonadales</taxon>
        <taxon>Pseudomonadaceae</taxon>
        <taxon>Pseudomonas</taxon>
    </lineage>
</organism>
<dbReference type="InterPro" id="IPR036291">
    <property type="entry name" value="NAD(P)-bd_dom_sf"/>
</dbReference>
<evidence type="ECO:0000313" key="2">
    <source>
        <dbReference type="EMBL" id="ROO08261.1"/>
    </source>
</evidence>
<comment type="caution">
    <text evidence="2">The sequence shown here is derived from an EMBL/GenBank/DDBJ whole genome shotgun (WGS) entry which is preliminary data.</text>
</comment>
<dbReference type="PANTHER" id="PTHR44013:SF1">
    <property type="entry name" value="ZINC-TYPE ALCOHOL DEHYDROGENASE-LIKE PROTEIN C16A3.02C"/>
    <property type="match status" value="1"/>
</dbReference>
<evidence type="ECO:0000259" key="1">
    <source>
        <dbReference type="SMART" id="SM00829"/>
    </source>
</evidence>
<dbReference type="Pfam" id="PF08240">
    <property type="entry name" value="ADH_N"/>
    <property type="match status" value="1"/>
</dbReference>
<dbReference type="SMART" id="SM00829">
    <property type="entry name" value="PKS_ER"/>
    <property type="match status" value="1"/>
</dbReference>
<dbReference type="SUPFAM" id="SSF51735">
    <property type="entry name" value="NAD(P)-binding Rossmann-fold domains"/>
    <property type="match status" value="1"/>
</dbReference>
<gene>
    <name evidence="2" type="ORF">BK673_17120</name>
</gene>
<dbReference type="AlphaFoldDB" id="A0A423P4Z7"/>
<dbReference type="Proteomes" id="UP000283619">
    <property type="component" value="Unassembled WGS sequence"/>
</dbReference>
<dbReference type="GO" id="GO:0016491">
    <property type="term" value="F:oxidoreductase activity"/>
    <property type="evidence" value="ECO:0007669"/>
    <property type="project" value="InterPro"/>
</dbReference>
<name>A0A423P4Z7_PSEFL</name>
<protein>
    <submittedName>
        <fullName evidence="2">Alcohol dehydrogenase</fullName>
    </submittedName>
</protein>
<proteinExistence type="predicted"/>
<feature type="domain" description="Enoyl reductase (ER)" evidence="1">
    <location>
        <begin position="14"/>
        <end position="311"/>
    </location>
</feature>
<dbReference type="CDD" id="cd08267">
    <property type="entry name" value="MDR1"/>
    <property type="match status" value="1"/>
</dbReference>
<dbReference type="InterPro" id="IPR013154">
    <property type="entry name" value="ADH-like_N"/>
</dbReference>
<dbReference type="InterPro" id="IPR020843">
    <property type="entry name" value="ER"/>
</dbReference>
<reference evidence="2 3" key="1">
    <citation type="submission" date="2016-10" db="EMBL/GenBank/DDBJ databases">
        <title>Comparative genome analysis of multiple Pseudomonas spp. focuses on biocontrol and plant growth promoting traits.</title>
        <authorList>
            <person name="Tao X.-Y."/>
            <person name="Taylor C.G."/>
        </authorList>
    </citation>
    <scope>NUCLEOTIDE SEQUENCE [LARGE SCALE GENOMIC DNA]</scope>
    <source>
        <strain evidence="2 3">36G2</strain>
    </source>
</reference>
<dbReference type="RefSeq" id="WP_123594350.1">
    <property type="nucleotide sequence ID" value="NZ_MOBZ01000013.1"/>
</dbReference>
<dbReference type="Gene3D" id="3.40.50.720">
    <property type="entry name" value="NAD(P)-binding Rossmann-like Domain"/>
    <property type="match status" value="1"/>
</dbReference>